<name>A0ACA9MBQ4_9GLOM</name>
<evidence type="ECO:0000313" key="1">
    <source>
        <dbReference type="EMBL" id="CAG8572986.1"/>
    </source>
</evidence>
<gene>
    <name evidence="1" type="ORF">RPERSI_LOCUS4833</name>
</gene>
<sequence length="200" mass="23646">TWPSPMAKHHLKQHKKLLKKKDILVLPAFSFTEFANKYEIPNTVDELINLVQFNVMGMNDQGWTLNKGPTNYEKWINMVIYNISIRYDSNYQPNFVVKRGSDIPWCTERFDTFEKSKAACLLQMYFNGAEIWVVPEAFVIQYPYNKVDNHLEPQEHKIETCMHYARTLDKLGEWRTPRASHLIQQCPKIMTNWGLFSKNK</sequence>
<dbReference type="Proteomes" id="UP000789920">
    <property type="component" value="Unassembled WGS sequence"/>
</dbReference>
<organism evidence="1 2">
    <name type="scientific">Racocetra persica</name>
    <dbReference type="NCBI Taxonomy" id="160502"/>
    <lineage>
        <taxon>Eukaryota</taxon>
        <taxon>Fungi</taxon>
        <taxon>Fungi incertae sedis</taxon>
        <taxon>Mucoromycota</taxon>
        <taxon>Glomeromycotina</taxon>
        <taxon>Glomeromycetes</taxon>
        <taxon>Diversisporales</taxon>
        <taxon>Gigasporaceae</taxon>
        <taxon>Racocetra</taxon>
    </lineage>
</organism>
<keyword evidence="2" id="KW-1185">Reference proteome</keyword>
<accession>A0ACA9MBQ4</accession>
<comment type="caution">
    <text evidence="1">The sequence shown here is derived from an EMBL/GenBank/DDBJ whole genome shotgun (WGS) entry which is preliminary data.</text>
</comment>
<protein>
    <submittedName>
        <fullName evidence="1">13468_t:CDS:1</fullName>
    </submittedName>
</protein>
<feature type="non-terminal residue" evidence="1">
    <location>
        <position position="1"/>
    </location>
</feature>
<evidence type="ECO:0000313" key="2">
    <source>
        <dbReference type="Proteomes" id="UP000789920"/>
    </source>
</evidence>
<reference evidence="1" key="1">
    <citation type="submission" date="2021-06" db="EMBL/GenBank/DDBJ databases">
        <authorList>
            <person name="Kallberg Y."/>
            <person name="Tangrot J."/>
            <person name="Rosling A."/>
        </authorList>
    </citation>
    <scope>NUCLEOTIDE SEQUENCE</scope>
    <source>
        <strain evidence="1">MA461A</strain>
    </source>
</reference>
<proteinExistence type="predicted"/>
<dbReference type="EMBL" id="CAJVQC010006909">
    <property type="protein sequence ID" value="CAG8572986.1"/>
    <property type="molecule type" value="Genomic_DNA"/>
</dbReference>